<gene>
    <name evidence="3" type="ORF">GGQ59_001304</name>
</gene>
<dbReference type="Pfam" id="PF00144">
    <property type="entry name" value="Beta-lactamase"/>
    <property type="match status" value="1"/>
</dbReference>
<dbReference type="InterPro" id="IPR050789">
    <property type="entry name" value="Diverse_Enzym_Activities"/>
</dbReference>
<feature type="signal peptide" evidence="1">
    <location>
        <begin position="1"/>
        <end position="20"/>
    </location>
</feature>
<dbReference type="Proteomes" id="UP000563524">
    <property type="component" value="Unassembled WGS sequence"/>
</dbReference>
<protein>
    <submittedName>
        <fullName evidence="3">CubicO group peptidase (Beta-lactamase class C family)</fullName>
    </submittedName>
</protein>
<evidence type="ECO:0000313" key="3">
    <source>
        <dbReference type="EMBL" id="MBB4658790.1"/>
    </source>
</evidence>
<dbReference type="InterPro" id="IPR012338">
    <property type="entry name" value="Beta-lactam/transpept-like"/>
</dbReference>
<comment type="caution">
    <text evidence="3">The sequence shown here is derived from an EMBL/GenBank/DDBJ whole genome shotgun (WGS) entry which is preliminary data.</text>
</comment>
<name>A0A840I426_9PROT</name>
<organism evidence="3 4">
    <name type="scientific">Parvularcula dongshanensis</name>
    <dbReference type="NCBI Taxonomy" id="1173995"/>
    <lineage>
        <taxon>Bacteria</taxon>
        <taxon>Pseudomonadati</taxon>
        <taxon>Pseudomonadota</taxon>
        <taxon>Alphaproteobacteria</taxon>
        <taxon>Parvularculales</taxon>
        <taxon>Parvularculaceae</taxon>
        <taxon>Parvularcula</taxon>
    </lineage>
</organism>
<accession>A0A840I426</accession>
<evidence type="ECO:0000259" key="2">
    <source>
        <dbReference type="Pfam" id="PF00144"/>
    </source>
</evidence>
<keyword evidence="4" id="KW-1185">Reference proteome</keyword>
<dbReference type="Gene3D" id="3.40.710.10">
    <property type="entry name" value="DD-peptidase/beta-lactamase superfamily"/>
    <property type="match status" value="1"/>
</dbReference>
<keyword evidence="1" id="KW-0732">Signal</keyword>
<sequence length="417" mass="45664">MKIAALFAAVTVVAALPAAAAAQTDPAPDEPLKISKERIGKALNGVLERGEAMGLVARVYQDGEKVYEAAFGEADLEANESMAQDTLFRIYSMTKPITGVALMTLYEQGLFDLDDPITDYVPEFEDVRVFEGLDEDGEPILVAPERMPTVRDFTRHTAGLGGGDIGGYPQRAYEEAGVRDMDITLEEEVRRLASVPLAYQPGTQWHYSDAVEVQALMVERLSGMPFDAYVQKTILDPLDMKDTGYVVPEEDRDRLAEVYTFEDGELVPATGEASLAFNLSEHALTPGSWGLVSTIRDYSRFARMLLGEGTFEEVTILKPETVELMATDALPDGLTDTHFLPNKGQVGFGIDFAVRTAPPASPDENVGAIGEFTWDGYASTLFWVDPANDLTALIFYQIVPFDDTPQKAFRKAVYGAD</sequence>
<reference evidence="3 4" key="1">
    <citation type="submission" date="2020-08" db="EMBL/GenBank/DDBJ databases">
        <title>Genomic Encyclopedia of Type Strains, Phase IV (KMG-IV): sequencing the most valuable type-strain genomes for metagenomic binning, comparative biology and taxonomic classification.</title>
        <authorList>
            <person name="Goeker M."/>
        </authorList>
    </citation>
    <scope>NUCLEOTIDE SEQUENCE [LARGE SCALE GENOMIC DNA]</scope>
    <source>
        <strain evidence="3 4">DSM 102850</strain>
    </source>
</reference>
<evidence type="ECO:0000313" key="4">
    <source>
        <dbReference type="Proteomes" id="UP000563524"/>
    </source>
</evidence>
<dbReference type="RefSeq" id="WP_183816968.1">
    <property type="nucleotide sequence ID" value="NZ_JACHOB010000002.1"/>
</dbReference>
<dbReference type="InterPro" id="IPR001466">
    <property type="entry name" value="Beta-lactam-related"/>
</dbReference>
<dbReference type="PANTHER" id="PTHR43283:SF3">
    <property type="entry name" value="BETA-LACTAMASE FAMILY PROTEIN (AFU_ORTHOLOGUE AFUA_5G07500)"/>
    <property type="match status" value="1"/>
</dbReference>
<dbReference type="PANTHER" id="PTHR43283">
    <property type="entry name" value="BETA-LACTAMASE-RELATED"/>
    <property type="match status" value="1"/>
</dbReference>
<dbReference type="AlphaFoldDB" id="A0A840I426"/>
<feature type="chain" id="PRO_5032859015" evidence="1">
    <location>
        <begin position="21"/>
        <end position="417"/>
    </location>
</feature>
<proteinExistence type="predicted"/>
<feature type="domain" description="Beta-lactamase-related" evidence="2">
    <location>
        <begin position="48"/>
        <end position="403"/>
    </location>
</feature>
<dbReference type="SUPFAM" id="SSF56601">
    <property type="entry name" value="beta-lactamase/transpeptidase-like"/>
    <property type="match status" value="1"/>
</dbReference>
<dbReference type="EMBL" id="JACHOB010000002">
    <property type="protein sequence ID" value="MBB4658790.1"/>
    <property type="molecule type" value="Genomic_DNA"/>
</dbReference>
<evidence type="ECO:0000256" key="1">
    <source>
        <dbReference type="SAM" id="SignalP"/>
    </source>
</evidence>